<comment type="caution">
    <text evidence="2">The sequence shown here is derived from an EMBL/GenBank/DDBJ whole genome shotgun (WGS) entry which is preliminary data.</text>
</comment>
<feature type="transmembrane region" description="Helical" evidence="1">
    <location>
        <begin position="124"/>
        <end position="143"/>
    </location>
</feature>
<dbReference type="RefSeq" id="WP_122909744.1">
    <property type="nucleotide sequence ID" value="NZ_CBCSBE010000007.1"/>
</dbReference>
<keyword evidence="3" id="KW-1185">Reference proteome</keyword>
<sequence>MPNRLNQIIHSYVPTGLLLWLGFWFLPYYDQAERIILFAAFVVVPLTLYRVFESLKNTPVLFLKILISLIPIGAISLAVSFALSPGPIAGALAIPWSLVTFVIAAMGVGLLVKNFPHFGDVSRAIGFMYISVGGIWLAAYQFGSSLLGFEGLIMLLTVNHFHYAGFVVPVLFGFLHDSLERKSFSGLTVVLGGITPILIALGMTYSPILEWLSVVTFALSLILYSVLVFTCVIPKATRWTKGFHLLSSGVIWLTMALAVLYGFGEWTGQSTISISTMIVFHGWGNAVLFCFIGVLAWHATLMDQATAGIPFSRIQGTGRIGADVFTKLEVLDREPEEKPTGLIDDMQDYQSQSLDLERFDQDIIDFYEKTDDFELYVTPYWSKAFTYPAKVYKCGSQWLEQMNFPLEAESIEQQVKSVILPIQDSKDGRQNIRAWVRTYNQTQKTIYAALYSTHVTGRTRYMNIAFPLPYSQMTSILNLRNGSDETLVLTSWPSEGKSGDQGVYLVLNQKAIRLPINETITVWKDPDSPKGKIEARHDMWLFGMKFLTLDYHISKKSQVVDS</sequence>
<organism evidence="2 3">
    <name type="scientific">Brevibacillus invocatus</name>
    <dbReference type="NCBI Taxonomy" id="173959"/>
    <lineage>
        <taxon>Bacteria</taxon>
        <taxon>Bacillati</taxon>
        <taxon>Bacillota</taxon>
        <taxon>Bacilli</taxon>
        <taxon>Bacillales</taxon>
        <taxon>Paenibacillaceae</taxon>
        <taxon>Brevibacillus</taxon>
    </lineage>
</organism>
<dbReference type="OrthoDB" id="2614436at2"/>
<name>A0A3M8C733_9BACL</name>
<evidence type="ECO:0000313" key="3">
    <source>
        <dbReference type="Proteomes" id="UP000282028"/>
    </source>
</evidence>
<feature type="transmembrane region" description="Helical" evidence="1">
    <location>
        <begin position="245"/>
        <end position="264"/>
    </location>
</feature>
<evidence type="ECO:0000313" key="2">
    <source>
        <dbReference type="EMBL" id="RNB71502.1"/>
    </source>
</evidence>
<evidence type="ECO:0000256" key="1">
    <source>
        <dbReference type="SAM" id="Phobius"/>
    </source>
</evidence>
<dbReference type="InterPro" id="IPR025450">
    <property type="entry name" value="YndJ-like"/>
</dbReference>
<feature type="transmembrane region" description="Helical" evidence="1">
    <location>
        <begin position="184"/>
        <end position="205"/>
    </location>
</feature>
<dbReference type="EMBL" id="RHHR01000028">
    <property type="protein sequence ID" value="RNB71502.1"/>
    <property type="molecule type" value="Genomic_DNA"/>
</dbReference>
<feature type="transmembrane region" description="Helical" evidence="1">
    <location>
        <begin position="88"/>
        <end position="112"/>
    </location>
</feature>
<reference evidence="2 3" key="1">
    <citation type="submission" date="2018-10" db="EMBL/GenBank/DDBJ databases">
        <title>Phylogenomics of Brevibacillus.</title>
        <authorList>
            <person name="Dunlap C."/>
        </authorList>
    </citation>
    <scope>NUCLEOTIDE SEQUENCE [LARGE SCALE GENOMIC DNA]</scope>
    <source>
        <strain evidence="2 3">JCM 12215</strain>
    </source>
</reference>
<feature type="transmembrane region" description="Helical" evidence="1">
    <location>
        <begin position="211"/>
        <end position="233"/>
    </location>
</feature>
<dbReference type="AlphaFoldDB" id="A0A3M8C733"/>
<feature type="transmembrane region" description="Helical" evidence="1">
    <location>
        <begin position="149"/>
        <end position="172"/>
    </location>
</feature>
<feature type="transmembrane region" description="Helical" evidence="1">
    <location>
        <begin position="12"/>
        <end position="29"/>
    </location>
</feature>
<keyword evidence="1" id="KW-0812">Transmembrane</keyword>
<dbReference type="Pfam" id="PF14158">
    <property type="entry name" value="YndJ"/>
    <property type="match status" value="1"/>
</dbReference>
<dbReference type="Proteomes" id="UP000282028">
    <property type="component" value="Unassembled WGS sequence"/>
</dbReference>
<keyword evidence="1" id="KW-0472">Membrane</keyword>
<proteinExistence type="predicted"/>
<keyword evidence="1" id="KW-1133">Transmembrane helix</keyword>
<accession>A0A3M8C733</accession>
<feature type="transmembrane region" description="Helical" evidence="1">
    <location>
        <begin position="35"/>
        <end position="52"/>
    </location>
</feature>
<evidence type="ECO:0008006" key="4">
    <source>
        <dbReference type="Google" id="ProtNLM"/>
    </source>
</evidence>
<protein>
    <recommendedName>
        <fullName evidence="4">YndJ family transporter</fullName>
    </recommendedName>
</protein>
<feature type="transmembrane region" description="Helical" evidence="1">
    <location>
        <begin position="276"/>
        <end position="297"/>
    </location>
</feature>
<gene>
    <name evidence="2" type="ORF">EDM52_14765</name>
</gene>
<feature type="transmembrane region" description="Helical" evidence="1">
    <location>
        <begin position="61"/>
        <end position="82"/>
    </location>
</feature>